<protein>
    <recommendedName>
        <fullName evidence="1">Chitin-binding type-2 domain-containing protein</fullName>
    </recommendedName>
</protein>
<dbReference type="SMART" id="SM00494">
    <property type="entry name" value="ChtBD2"/>
    <property type="match status" value="2"/>
</dbReference>
<accession>A0A9N9WIF9</accession>
<dbReference type="Gene3D" id="2.170.140.10">
    <property type="entry name" value="Chitin binding domain"/>
    <property type="match status" value="2"/>
</dbReference>
<dbReference type="PROSITE" id="PS50940">
    <property type="entry name" value="CHIT_BIND_II"/>
    <property type="match status" value="2"/>
</dbReference>
<feature type="domain" description="Chitin-binding type-2" evidence="1">
    <location>
        <begin position="83"/>
        <end position="146"/>
    </location>
</feature>
<dbReference type="GO" id="GO:0005576">
    <property type="term" value="C:extracellular region"/>
    <property type="evidence" value="ECO:0007669"/>
    <property type="project" value="InterPro"/>
</dbReference>
<dbReference type="EMBL" id="OU893335">
    <property type="protein sequence ID" value="CAG9792119.1"/>
    <property type="molecule type" value="Genomic_DNA"/>
</dbReference>
<evidence type="ECO:0000313" key="3">
    <source>
        <dbReference type="Proteomes" id="UP001153714"/>
    </source>
</evidence>
<organism evidence="2 3">
    <name type="scientific">Diatraea saccharalis</name>
    <name type="common">sugarcane borer</name>
    <dbReference type="NCBI Taxonomy" id="40085"/>
    <lineage>
        <taxon>Eukaryota</taxon>
        <taxon>Metazoa</taxon>
        <taxon>Ecdysozoa</taxon>
        <taxon>Arthropoda</taxon>
        <taxon>Hexapoda</taxon>
        <taxon>Insecta</taxon>
        <taxon>Pterygota</taxon>
        <taxon>Neoptera</taxon>
        <taxon>Endopterygota</taxon>
        <taxon>Lepidoptera</taxon>
        <taxon>Glossata</taxon>
        <taxon>Ditrysia</taxon>
        <taxon>Pyraloidea</taxon>
        <taxon>Crambidae</taxon>
        <taxon>Crambinae</taxon>
        <taxon>Diatraea</taxon>
    </lineage>
</organism>
<reference evidence="2" key="2">
    <citation type="submission" date="2022-10" db="EMBL/GenBank/DDBJ databases">
        <authorList>
            <consortium name="ENA_rothamsted_submissions"/>
            <consortium name="culmorum"/>
            <person name="King R."/>
        </authorList>
    </citation>
    <scope>NUCLEOTIDE SEQUENCE</scope>
</reference>
<proteinExistence type="predicted"/>
<evidence type="ECO:0000313" key="2">
    <source>
        <dbReference type="EMBL" id="CAG9792119.1"/>
    </source>
</evidence>
<dbReference type="Proteomes" id="UP001153714">
    <property type="component" value="Chromosome 4"/>
</dbReference>
<keyword evidence="3" id="KW-1185">Reference proteome</keyword>
<gene>
    <name evidence="2" type="ORF">DIATSA_LOCUS9680</name>
</gene>
<dbReference type="AlphaFoldDB" id="A0A9N9WIF9"/>
<reference evidence="2" key="1">
    <citation type="submission" date="2021-12" db="EMBL/GenBank/DDBJ databases">
        <authorList>
            <person name="King R."/>
        </authorList>
    </citation>
    <scope>NUCLEOTIDE SEQUENCE</scope>
</reference>
<sequence>MDLFLKYLMSLLQGLYQNTRAKQCTSPGKYSHDETGNCRGYALCLMAGLNSFTQYNIICPQGFIYNHIHQQCTNETSYQCVHNYNCSKSGLFPSSTNENCTSYIACVEGLDDTITARSIDCPSGYIFDSIVSFCVKLNETSYKCPITQSLEPGDDISVHLLESTNNSGEFLMPRLVLISLCLTWFISRFFVSSNLVLDVPYFE</sequence>
<evidence type="ECO:0000259" key="1">
    <source>
        <dbReference type="PROSITE" id="PS50940"/>
    </source>
</evidence>
<dbReference type="InterPro" id="IPR036508">
    <property type="entry name" value="Chitin-bd_dom_sf"/>
</dbReference>
<feature type="domain" description="Chitin-binding type-2" evidence="1">
    <location>
        <begin position="21"/>
        <end position="82"/>
    </location>
</feature>
<dbReference type="SUPFAM" id="SSF57625">
    <property type="entry name" value="Invertebrate chitin-binding proteins"/>
    <property type="match status" value="1"/>
</dbReference>
<name>A0A9N9WIF9_9NEOP</name>
<dbReference type="InterPro" id="IPR002557">
    <property type="entry name" value="Chitin-bd_dom"/>
</dbReference>
<dbReference type="OrthoDB" id="7483539at2759"/>
<dbReference type="Pfam" id="PF01607">
    <property type="entry name" value="CBM_14"/>
    <property type="match status" value="1"/>
</dbReference>
<dbReference type="GO" id="GO:0008061">
    <property type="term" value="F:chitin binding"/>
    <property type="evidence" value="ECO:0007669"/>
    <property type="project" value="InterPro"/>
</dbReference>